<dbReference type="KEGG" id="vg:2744181"/>
<dbReference type="RefSeq" id="NP_945038.1">
    <property type="nucleotide sequence ID" value="NC_005284.1"/>
</dbReference>
<dbReference type="NCBIfam" id="TIGR01563">
    <property type="entry name" value="gp16_SPP1"/>
    <property type="match status" value="1"/>
</dbReference>
<dbReference type="Pfam" id="PF05521">
    <property type="entry name" value="Phage_HCP"/>
    <property type="match status" value="1"/>
</dbReference>
<dbReference type="InterPro" id="IPR008767">
    <property type="entry name" value="Phage_SPP1_head-tail_adaptor"/>
</dbReference>
<accession>Q6JIM4</accession>
<evidence type="ECO:0000313" key="2">
    <source>
        <dbReference type="Proteomes" id="UP000001775"/>
    </source>
</evidence>
<organism evidence="1 2">
    <name type="scientific">Burkholderia phage phi1026b</name>
    <dbReference type="NCBI Taxonomy" id="2881399"/>
    <lineage>
        <taxon>Viruses</taxon>
        <taxon>Duplodnaviria</taxon>
        <taxon>Heunggongvirae</taxon>
        <taxon>Uroviricota</taxon>
        <taxon>Caudoviricetes</taxon>
        <taxon>Stanholtvirus</taxon>
        <taxon>Stanholtvirus sv1026b</taxon>
    </lineage>
</organism>
<keyword evidence="2" id="KW-1185">Reference proteome</keyword>
<protein>
    <submittedName>
        <fullName evidence="1">Gp8</fullName>
    </submittedName>
</protein>
<reference evidence="1 2" key="1">
    <citation type="journal article" date="2004" name="J. Bacteriol.">
        <title>Genomic diversity of Burkholderia pseudomallei clinical isolates: subtractive hybridization reveals a Burkholderia mallei-specific prophage in B. pseudomallei 1026b.</title>
        <authorList>
            <person name="DeShazer D."/>
        </authorList>
    </citation>
    <scope>NUCLEOTIDE SEQUENCE</scope>
</reference>
<evidence type="ECO:0000313" key="1">
    <source>
        <dbReference type="EMBL" id="AAR23159.1"/>
    </source>
</evidence>
<dbReference type="OrthoDB" id="22003at10239"/>
<dbReference type="Gene3D" id="2.40.10.270">
    <property type="entry name" value="Bacteriophage SPP1 head-tail adaptor protein"/>
    <property type="match status" value="1"/>
</dbReference>
<dbReference type="InterPro" id="IPR038666">
    <property type="entry name" value="SSP1_head-tail_sf"/>
</dbReference>
<dbReference type="GeneID" id="2744181"/>
<dbReference type="Proteomes" id="UP000001775">
    <property type="component" value="Segment"/>
</dbReference>
<name>Q6JIM4_9CAUD</name>
<sequence>MLKAGELTERITIEKRGGGVNENGEPLPGDWVEHASVWANVRFLSGKEYVVSGAIHSSAIASMRIRFRRDVDSEMRIRHDGRLYDIAAVLPNRRQGYVDLSVKVGEKYV</sequence>
<dbReference type="EMBL" id="AY453853">
    <property type="protein sequence ID" value="AAR23159.1"/>
    <property type="molecule type" value="Genomic_DNA"/>
</dbReference>
<proteinExistence type="predicted"/>